<dbReference type="STRING" id="665126.ABB55_24020"/>
<keyword evidence="8 10" id="KW-0472">Membrane</keyword>
<name>A0A0P6WJF1_9HYPH</name>
<dbReference type="Pfam" id="PF02530">
    <property type="entry name" value="Porin_2"/>
    <property type="match status" value="1"/>
</dbReference>
<sequence length="404" mass="42813">MKFKLATMAAAMFAATGAASAADLGRPAPAAVDYVKVCDAYGAGFFYIPGSQTCLKIGGYVRAEYRAYDFDDGFAALSGVNRGVNNNPASHDFTTRVRAQVTLDARTNTEFGLLRSFTEAWWTVDSGSSSPTVTLWNAYIQFGGLTAGRAQSFFDFYTGTTYGSFFEAAHSDTKVNLLAYTFSFGNGVSASLSLEDPTVGSNSRRLGSMFAAPFTVTSAYGGVKMLDVVGNVRIAQAWGSAQLMAAAHEDVSSVTNTTKWGYAVGGGVTVNLPMIAAGDTINLQAVYSKGAVAYAGADLSMGALDFVQTGGNKLAQSTAWSVAGGVVHYWTPKLSTAVNGSYLKVDTATTSFLDYKQIDAQINTVYTIVPGMTIGGELEYRKIDFTKGGDTDALVGLLRFQRNF</sequence>
<proteinExistence type="inferred from homology"/>
<dbReference type="GO" id="GO:0006811">
    <property type="term" value="P:monoatomic ion transport"/>
    <property type="evidence" value="ECO:0007669"/>
    <property type="project" value="UniProtKB-KW"/>
</dbReference>
<evidence type="ECO:0000256" key="3">
    <source>
        <dbReference type="ARBA" id="ARBA00022452"/>
    </source>
</evidence>
<organism evidence="11 12">
    <name type="scientific">Prosthecodimorpha hirschii</name>
    <dbReference type="NCBI Taxonomy" id="665126"/>
    <lineage>
        <taxon>Bacteria</taxon>
        <taxon>Pseudomonadati</taxon>
        <taxon>Pseudomonadota</taxon>
        <taxon>Alphaproteobacteria</taxon>
        <taxon>Hyphomicrobiales</taxon>
        <taxon>Ancalomicrobiaceae</taxon>
        <taxon>Prosthecodimorpha</taxon>
    </lineage>
</organism>
<keyword evidence="12" id="KW-1185">Reference proteome</keyword>
<dbReference type="RefSeq" id="WP_054361075.1">
    <property type="nucleotide sequence ID" value="NZ_LJYW01000001.1"/>
</dbReference>
<dbReference type="EMBL" id="LJYW01000001">
    <property type="protein sequence ID" value="KPL54909.1"/>
    <property type="molecule type" value="Genomic_DNA"/>
</dbReference>
<comment type="similarity">
    <text evidence="1 10">Belongs to the alphaproteobacteria porin family.</text>
</comment>
<keyword evidence="5 10" id="KW-0732">Signal</keyword>
<keyword evidence="2 10" id="KW-0813">Transport</keyword>
<accession>A0A0P6WJF1</accession>
<dbReference type="Proteomes" id="UP000048984">
    <property type="component" value="Unassembled WGS sequence"/>
</dbReference>
<dbReference type="InterPro" id="IPR003684">
    <property type="entry name" value="Porin_alphabac"/>
</dbReference>
<evidence type="ECO:0000256" key="5">
    <source>
        <dbReference type="ARBA" id="ARBA00022729"/>
    </source>
</evidence>
<keyword evidence="6 10" id="KW-0406">Ion transport</keyword>
<keyword evidence="7 10" id="KW-0626">Porin</keyword>
<feature type="signal peptide" evidence="10">
    <location>
        <begin position="1"/>
        <end position="21"/>
    </location>
</feature>
<evidence type="ECO:0000256" key="1">
    <source>
        <dbReference type="ARBA" id="ARBA00009521"/>
    </source>
</evidence>
<evidence type="ECO:0000256" key="8">
    <source>
        <dbReference type="ARBA" id="ARBA00023136"/>
    </source>
</evidence>
<dbReference type="GO" id="GO:0015288">
    <property type="term" value="F:porin activity"/>
    <property type="evidence" value="ECO:0007669"/>
    <property type="project" value="UniProtKB-KW"/>
</dbReference>
<reference evidence="11 12" key="1">
    <citation type="submission" date="2015-09" db="EMBL/GenBank/DDBJ databases">
        <authorList>
            <person name="Jackson K.R."/>
            <person name="Lunt B.L."/>
            <person name="Fisher J.N.B."/>
            <person name="Gardner A.V."/>
            <person name="Bailey M.E."/>
            <person name="Deus L.M."/>
            <person name="Earl A.S."/>
            <person name="Gibby P.D."/>
            <person name="Hartmann K.A."/>
            <person name="Liu J.E."/>
            <person name="Manci A.M."/>
            <person name="Nielsen D.A."/>
            <person name="Solomon M.B."/>
            <person name="Breakwell D.P."/>
            <person name="Burnett S.H."/>
            <person name="Grose J.H."/>
        </authorList>
    </citation>
    <scope>NUCLEOTIDE SEQUENCE [LARGE SCALE GENOMIC DNA]</scope>
    <source>
        <strain evidence="11 12">16</strain>
    </source>
</reference>
<evidence type="ECO:0000256" key="9">
    <source>
        <dbReference type="ARBA" id="ARBA00023237"/>
    </source>
</evidence>
<dbReference type="GO" id="GO:0046930">
    <property type="term" value="C:pore complex"/>
    <property type="evidence" value="ECO:0007669"/>
    <property type="project" value="UniProtKB-KW"/>
</dbReference>
<evidence type="ECO:0000313" key="11">
    <source>
        <dbReference type="EMBL" id="KPL54909.1"/>
    </source>
</evidence>
<reference evidence="11 12" key="2">
    <citation type="submission" date="2015-10" db="EMBL/GenBank/DDBJ databases">
        <title>Draft Genome Sequence of Prosthecomicrobium hirschii ATCC 27832.</title>
        <authorList>
            <person name="Daniel J."/>
            <person name="Givan S.A."/>
            <person name="Brun Y.V."/>
            <person name="Brown P.J."/>
        </authorList>
    </citation>
    <scope>NUCLEOTIDE SEQUENCE [LARGE SCALE GENOMIC DNA]</scope>
    <source>
        <strain evidence="11 12">16</strain>
    </source>
</reference>
<evidence type="ECO:0000256" key="6">
    <source>
        <dbReference type="ARBA" id="ARBA00023065"/>
    </source>
</evidence>
<comment type="subcellular location">
    <subcellularLocation>
        <location evidence="10">Cell outer membrane</location>
        <topology evidence="10">Multi-pass membrane protein</topology>
    </subcellularLocation>
</comment>
<evidence type="ECO:0000256" key="10">
    <source>
        <dbReference type="RuleBase" id="RU364005"/>
    </source>
</evidence>
<evidence type="ECO:0000256" key="7">
    <source>
        <dbReference type="ARBA" id="ARBA00023114"/>
    </source>
</evidence>
<feature type="chain" id="PRO_5009361087" description="Porin" evidence="10">
    <location>
        <begin position="22"/>
        <end position="404"/>
    </location>
</feature>
<comment type="domain">
    <text evidence="10">Consists of 16-stranded beta-barrel sheets, with large surface-exposed loops, that form a transmembrane pore at the center of each barrel. The pore is partially ocluded by a peptide loop that folds into the pore lumen.</text>
</comment>
<dbReference type="GO" id="GO:0009279">
    <property type="term" value="C:cell outer membrane"/>
    <property type="evidence" value="ECO:0007669"/>
    <property type="project" value="UniProtKB-SubCell"/>
</dbReference>
<gene>
    <name evidence="11" type="ORF">ABB55_24020</name>
</gene>
<keyword evidence="4 10" id="KW-0812">Transmembrane</keyword>
<evidence type="ECO:0000313" key="12">
    <source>
        <dbReference type="Proteomes" id="UP000048984"/>
    </source>
</evidence>
<keyword evidence="3 10" id="KW-1134">Transmembrane beta strand</keyword>
<evidence type="ECO:0000256" key="2">
    <source>
        <dbReference type="ARBA" id="ARBA00022448"/>
    </source>
</evidence>
<evidence type="ECO:0000256" key="4">
    <source>
        <dbReference type="ARBA" id="ARBA00022692"/>
    </source>
</evidence>
<comment type="function">
    <text evidence="10">Forms passive diffusion pores that allow small molecular weight hydrophilic materials across the outer membrane.</text>
</comment>
<protein>
    <recommendedName>
        <fullName evidence="10">Porin</fullName>
    </recommendedName>
</protein>
<keyword evidence="9 10" id="KW-0998">Cell outer membrane</keyword>
<dbReference type="SUPFAM" id="SSF56935">
    <property type="entry name" value="Porins"/>
    <property type="match status" value="1"/>
</dbReference>
<dbReference type="AlphaFoldDB" id="A0A0P6WJF1"/>
<comment type="caution">
    <text evidence="11">The sequence shown here is derived from an EMBL/GenBank/DDBJ whole genome shotgun (WGS) entry which is preliminary data.</text>
</comment>